<evidence type="ECO:0000256" key="1">
    <source>
        <dbReference type="SAM" id="MobiDB-lite"/>
    </source>
</evidence>
<dbReference type="Proteomes" id="UP000199055">
    <property type="component" value="Unassembled WGS sequence"/>
</dbReference>
<dbReference type="AlphaFoldDB" id="A0A1H8ZE48"/>
<dbReference type="RefSeq" id="WP_093654802.1">
    <property type="nucleotide sequence ID" value="NZ_FOET01000001.1"/>
</dbReference>
<keyword evidence="3" id="KW-1185">Reference proteome</keyword>
<protein>
    <recommendedName>
        <fullName evidence="4">Bifunctional DNA primase/polymerase, N-terminal</fullName>
    </recommendedName>
</protein>
<accession>A0A1H8ZE48</accession>
<evidence type="ECO:0000313" key="2">
    <source>
        <dbReference type="EMBL" id="SEP62684.1"/>
    </source>
</evidence>
<reference evidence="2 3" key="1">
    <citation type="submission" date="2016-10" db="EMBL/GenBank/DDBJ databases">
        <authorList>
            <person name="de Groot N.N."/>
        </authorList>
    </citation>
    <scope>NUCLEOTIDE SEQUENCE [LARGE SCALE GENOMIC DNA]</scope>
    <source>
        <strain evidence="2 3">CGMCC 4.3519</strain>
    </source>
</reference>
<evidence type="ECO:0008006" key="4">
    <source>
        <dbReference type="Google" id="ProtNLM"/>
    </source>
</evidence>
<evidence type="ECO:0000313" key="3">
    <source>
        <dbReference type="Proteomes" id="UP000199055"/>
    </source>
</evidence>
<sequence length="167" mass="16889">MTISPHPAPAGTAVQPPPTGWLDPTGRVPAVLAAWEHGALGEVPAGIAWDVVRVPLPLAGETVRRMRAARAPLGPVLSTPLGADFVVALGSADGWEVAGMSVLGRGTLVLLPHPDVVEPDRVGNRGWIVRPSDRAPAWGPDLRDAYTGARAAAAAAADAAAAAGTSG</sequence>
<organism evidence="2 3">
    <name type="scientific">Streptomyces radiopugnans</name>
    <dbReference type="NCBI Taxonomy" id="403935"/>
    <lineage>
        <taxon>Bacteria</taxon>
        <taxon>Bacillati</taxon>
        <taxon>Actinomycetota</taxon>
        <taxon>Actinomycetes</taxon>
        <taxon>Kitasatosporales</taxon>
        <taxon>Streptomycetaceae</taxon>
        <taxon>Streptomyces</taxon>
    </lineage>
</organism>
<name>A0A1H8ZE48_9ACTN</name>
<feature type="region of interest" description="Disordered" evidence="1">
    <location>
        <begin position="1"/>
        <end position="22"/>
    </location>
</feature>
<proteinExistence type="predicted"/>
<dbReference type="EMBL" id="FOET01000001">
    <property type="protein sequence ID" value="SEP62684.1"/>
    <property type="molecule type" value="Genomic_DNA"/>
</dbReference>
<gene>
    <name evidence="2" type="ORF">SAMN05216481_101483</name>
</gene>
<dbReference type="STRING" id="403935.SAMN05216481_101483"/>